<gene>
    <name evidence="6" type="ORF">NDU88_000375</name>
</gene>
<evidence type="ECO:0000256" key="2">
    <source>
        <dbReference type="ARBA" id="ARBA00022832"/>
    </source>
</evidence>
<dbReference type="GO" id="GO:0016020">
    <property type="term" value="C:membrane"/>
    <property type="evidence" value="ECO:0007669"/>
    <property type="project" value="TreeGrafter"/>
</dbReference>
<keyword evidence="3" id="KW-0443">Lipid metabolism</keyword>
<dbReference type="EMBL" id="JANPWB010000001">
    <property type="protein sequence ID" value="KAJ1212725.1"/>
    <property type="molecule type" value="Genomic_DNA"/>
</dbReference>
<dbReference type="SUPFAM" id="SSF56801">
    <property type="entry name" value="Acetyl-CoA synthetase-like"/>
    <property type="match status" value="1"/>
</dbReference>
<evidence type="ECO:0000256" key="4">
    <source>
        <dbReference type="ARBA" id="ARBA00026121"/>
    </source>
</evidence>
<dbReference type="InterPro" id="IPR020845">
    <property type="entry name" value="AMP-binding_CS"/>
</dbReference>
<dbReference type="PROSITE" id="PS00455">
    <property type="entry name" value="AMP_BINDING"/>
    <property type="match status" value="1"/>
</dbReference>
<feature type="domain" description="AMP-dependent synthetase/ligase" evidence="5">
    <location>
        <begin position="62"/>
        <end position="476"/>
    </location>
</feature>
<dbReference type="GO" id="GO:0004467">
    <property type="term" value="F:long-chain fatty acid-CoA ligase activity"/>
    <property type="evidence" value="ECO:0007669"/>
    <property type="project" value="UniProtKB-EC"/>
</dbReference>
<dbReference type="Proteomes" id="UP001066276">
    <property type="component" value="Chromosome 1_1"/>
</dbReference>
<dbReference type="GO" id="GO:0005783">
    <property type="term" value="C:endoplasmic reticulum"/>
    <property type="evidence" value="ECO:0007669"/>
    <property type="project" value="TreeGrafter"/>
</dbReference>
<evidence type="ECO:0000259" key="5">
    <source>
        <dbReference type="Pfam" id="PF00501"/>
    </source>
</evidence>
<comment type="caution">
    <text evidence="6">The sequence shown here is derived from an EMBL/GenBank/DDBJ whole genome shotgun (WGS) entry which is preliminary data.</text>
</comment>
<evidence type="ECO:0000313" key="7">
    <source>
        <dbReference type="Proteomes" id="UP001066276"/>
    </source>
</evidence>
<dbReference type="Gene3D" id="3.40.50.12780">
    <property type="entry name" value="N-terminal domain of ligase-like"/>
    <property type="match status" value="2"/>
</dbReference>
<proteinExistence type="predicted"/>
<dbReference type="InterPro" id="IPR000873">
    <property type="entry name" value="AMP-dep_synth/lig_dom"/>
</dbReference>
<dbReference type="PANTHER" id="PTHR43272">
    <property type="entry name" value="LONG-CHAIN-FATTY-ACID--COA LIGASE"/>
    <property type="match status" value="1"/>
</dbReference>
<evidence type="ECO:0000256" key="3">
    <source>
        <dbReference type="ARBA" id="ARBA00023098"/>
    </source>
</evidence>
<evidence type="ECO:0000256" key="1">
    <source>
        <dbReference type="ARBA" id="ARBA00022598"/>
    </source>
</evidence>
<dbReference type="EC" id="6.2.1.3" evidence="4"/>
<evidence type="ECO:0000313" key="6">
    <source>
        <dbReference type="EMBL" id="KAJ1212725.1"/>
    </source>
</evidence>
<keyword evidence="1" id="KW-0436">Ligase</keyword>
<dbReference type="AlphaFoldDB" id="A0AAV7WIV5"/>
<dbReference type="Pfam" id="PF23562">
    <property type="entry name" value="AMP-binding_C_3"/>
    <property type="match status" value="1"/>
</dbReference>
<keyword evidence="2" id="KW-0276">Fatty acid metabolism</keyword>
<dbReference type="Pfam" id="PF00501">
    <property type="entry name" value="AMP-binding"/>
    <property type="match status" value="1"/>
</dbReference>
<name>A0AAV7WIV5_PLEWA</name>
<protein>
    <recommendedName>
        <fullName evidence="4">long-chain-fatty-acid--CoA ligase</fullName>
        <ecNumber evidence="4">6.2.1.3</ecNumber>
    </recommendedName>
</protein>
<accession>A0AAV7WIV5</accession>
<dbReference type="PANTHER" id="PTHR43272:SF32">
    <property type="entry name" value="AMP-DEPENDENT SYNTHETASE_LIGASE DOMAIN-CONTAINING PROTEIN"/>
    <property type="match status" value="1"/>
</dbReference>
<dbReference type="InterPro" id="IPR042099">
    <property type="entry name" value="ANL_N_sf"/>
</dbReference>
<organism evidence="6 7">
    <name type="scientific">Pleurodeles waltl</name>
    <name type="common">Iberian ribbed newt</name>
    <dbReference type="NCBI Taxonomy" id="8319"/>
    <lineage>
        <taxon>Eukaryota</taxon>
        <taxon>Metazoa</taxon>
        <taxon>Chordata</taxon>
        <taxon>Craniata</taxon>
        <taxon>Vertebrata</taxon>
        <taxon>Euteleostomi</taxon>
        <taxon>Amphibia</taxon>
        <taxon>Batrachia</taxon>
        <taxon>Caudata</taxon>
        <taxon>Salamandroidea</taxon>
        <taxon>Salamandridae</taxon>
        <taxon>Pleurodelinae</taxon>
        <taxon>Pleurodeles</taxon>
    </lineage>
</organism>
<sequence length="690" mass="76431">MHQGESPPDACGKRSSLFELNLAPADNFWTTAKDGAVKLRMEETGPASEPPVTTHGMLWDTVQHFGNCPAMAVKRDGQWKTTTYLQYYQECRAAAKSFLKLGLKQLHSVGILGHNSPEWLIAFIGASMARGFPVGIYPTNSADACQYVASNCEANIFVVGNHFQLEKILQVQDQLPHLKAIVQYSDELKEKRPNLYTWAEFMQLGSEVSDSQLDDIIASQKANQCCTLIYTSGTTGTPKGAMISHDNITWLIKRYCKHSSLQEKQCVVSYLPLSHVAAQFFDIWLSICLGGTTYFADKDALKGSMVDTLKEVRPTVFLGVPRTWEKIHGMLEGMEFKSSSMQRSISSSAIGLGLQTSLNHMNGNVFVPAGYSLADCLVLKKMKADLGLDRCIRPHVGSAPIQKEILDHFMGLNLPIMELYGLTECSGVHTACVPSDYRIASCGTTVTGCKTRIHMPDEDGNGEIFLGGRGIFMGYLNMVEKTKEALDEGGWLHTGDIGKIDQDGFLYITGRIKELVITAGGENIPPVPIENALKKEVPIISNAVLVGDKRKFLSMLITLKSCTDPNTLEPDDDLTPDAIQFCQQLGSSATRVSEVVRSKDPVIYKAIQEGFDRVNQRAVSNAQRVQKWAILEKDFSVDAGELGPTMKTKRPLILKKYEKVIDELYKVEEPFQEKKQRPLSRSNGNLRNKL</sequence>
<keyword evidence="7" id="KW-1185">Reference proteome</keyword>
<reference evidence="6" key="1">
    <citation type="journal article" date="2022" name="bioRxiv">
        <title>Sequencing and chromosome-scale assembly of the giantPleurodeles waltlgenome.</title>
        <authorList>
            <person name="Brown T."/>
            <person name="Elewa A."/>
            <person name="Iarovenko S."/>
            <person name="Subramanian E."/>
            <person name="Araus A.J."/>
            <person name="Petzold A."/>
            <person name="Susuki M."/>
            <person name="Suzuki K.-i.T."/>
            <person name="Hayashi T."/>
            <person name="Toyoda A."/>
            <person name="Oliveira C."/>
            <person name="Osipova E."/>
            <person name="Leigh N.D."/>
            <person name="Simon A."/>
            <person name="Yun M.H."/>
        </authorList>
    </citation>
    <scope>NUCLEOTIDE SEQUENCE</scope>
    <source>
        <strain evidence="6">20211129_DDA</strain>
        <tissue evidence="6">Liver</tissue>
    </source>
</reference>